<evidence type="ECO:0000313" key="2">
    <source>
        <dbReference type="EMBL" id="TEB20979.1"/>
    </source>
</evidence>
<sequence length="136" mass="14872">MSYRIADTGVDKPVSTAQGHPNLVIGPDRHTITFRERTTLIDKHLGELDRLTSAVPAGGYPPHSVDSFKTAQLIKTIGVLSDVKIPTHASKQYMEKIQGLIAIHERMVEMENTLAAAEEGSSSGEPWRGGEHIEVM</sequence>
<proteinExistence type="predicted"/>
<name>A0A4Y7SIB6_COPMI</name>
<dbReference type="EMBL" id="QPFP01000127">
    <property type="protein sequence ID" value="TEB20979.1"/>
    <property type="molecule type" value="Genomic_DNA"/>
</dbReference>
<organism evidence="2 3">
    <name type="scientific">Coprinellus micaceus</name>
    <name type="common">Glistening ink-cap mushroom</name>
    <name type="synonym">Coprinus micaceus</name>
    <dbReference type="NCBI Taxonomy" id="71717"/>
    <lineage>
        <taxon>Eukaryota</taxon>
        <taxon>Fungi</taxon>
        <taxon>Dikarya</taxon>
        <taxon>Basidiomycota</taxon>
        <taxon>Agaricomycotina</taxon>
        <taxon>Agaricomycetes</taxon>
        <taxon>Agaricomycetidae</taxon>
        <taxon>Agaricales</taxon>
        <taxon>Agaricineae</taxon>
        <taxon>Psathyrellaceae</taxon>
        <taxon>Coprinellus</taxon>
    </lineage>
</organism>
<comment type="caution">
    <text evidence="2">The sequence shown here is derived from an EMBL/GenBank/DDBJ whole genome shotgun (WGS) entry which is preliminary data.</text>
</comment>
<dbReference type="Proteomes" id="UP000298030">
    <property type="component" value="Unassembled WGS sequence"/>
</dbReference>
<evidence type="ECO:0000313" key="3">
    <source>
        <dbReference type="Proteomes" id="UP000298030"/>
    </source>
</evidence>
<accession>A0A4Y7SIB6</accession>
<feature type="region of interest" description="Disordered" evidence="1">
    <location>
        <begin position="116"/>
        <end position="136"/>
    </location>
</feature>
<dbReference type="AlphaFoldDB" id="A0A4Y7SIB6"/>
<reference evidence="2 3" key="1">
    <citation type="journal article" date="2019" name="Nat. Ecol. Evol.">
        <title>Megaphylogeny resolves global patterns of mushroom evolution.</title>
        <authorList>
            <person name="Varga T."/>
            <person name="Krizsan K."/>
            <person name="Foldi C."/>
            <person name="Dima B."/>
            <person name="Sanchez-Garcia M."/>
            <person name="Sanchez-Ramirez S."/>
            <person name="Szollosi G.J."/>
            <person name="Szarkandi J.G."/>
            <person name="Papp V."/>
            <person name="Albert L."/>
            <person name="Andreopoulos W."/>
            <person name="Angelini C."/>
            <person name="Antonin V."/>
            <person name="Barry K.W."/>
            <person name="Bougher N.L."/>
            <person name="Buchanan P."/>
            <person name="Buyck B."/>
            <person name="Bense V."/>
            <person name="Catcheside P."/>
            <person name="Chovatia M."/>
            <person name="Cooper J."/>
            <person name="Damon W."/>
            <person name="Desjardin D."/>
            <person name="Finy P."/>
            <person name="Geml J."/>
            <person name="Haridas S."/>
            <person name="Hughes K."/>
            <person name="Justo A."/>
            <person name="Karasinski D."/>
            <person name="Kautmanova I."/>
            <person name="Kiss B."/>
            <person name="Kocsube S."/>
            <person name="Kotiranta H."/>
            <person name="LaButti K.M."/>
            <person name="Lechner B.E."/>
            <person name="Liimatainen K."/>
            <person name="Lipzen A."/>
            <person name="Lukacs Z."/>
            <person name="Mihaltcheva S."/>
            <person name="Morgado L.N."/>
            <person name="Niskanen T."/>
            <person name="Noordeloos M.E."/>
            <person name="Ohm R.A."/>
            <person name="Ortiz-Santana B."/>
            <person name="Ovrebo C."/>
            <person name="Racz N."/>
            <person name="Riley R."/>
            <person name="Savchenko A."/>
            <person name="Shiryaev A."/>
            <person name="Soop K."/>
            <person name="Spirin V."/>
            <person name="Szebenyi C."/>
            <person name="Tomsovsky M."/>
            <person name="Tulloss R.E."/>
            <person name="Uehling J."/>
            <person name="Grigoriev I.V."/>
            <person name="Vagvolgyi C."/>
            <person name="Papp T."/>
            <person name="Martin F.M."/>
            <person name="Miettinen O."/>
            <person name="Hibbett D.S."/>
            <person name="Nagy L.G."/>
        </authorList>
    </citation>
    <scope>NUCLEOTIDE SEQUENCE [LARGE SCALE GENOMIC DNA]</scope>
    <source>
        <strain evidence="2 3">FP101781</strain>
    </source>
</reference>
<gene>
    <name evidence="2" type="ORF">FA13DRAFT_172877</name>
</gene>
<evidence type="ECO:0000256" key="1">
    <source>
        <dbReference type="SAM" id="MobiDB-lite"/>
    </source>
</evidence>
<keyword evidence="3" id="KW-1185">Reference proteome</keyword>
<protein>
    <submittedName>
        <fullName evidence="2">Uncharacterized protein</fullName>
    </submittedName>
</protein>